<keyword evidence="1" id="KW-1133">Transmembrane helix</keyword>
<dbReference type="Proteomes" id="UP000011863">
    <property type="component" value="Chromosome"/>
</dbReference>
<dbReference type="Pfam" id="PF03372">
    <property type="entry name" value="Exo_endo_phos"/>
    <property type="match status" value="1"/>
</dbReference>
<dbReference type="EMBL" id="AP012057">
    <property type="protein sequence ID" value="BAN03082.1"/>
    <property type="molecule type" value="Genomic_DNA"/>
</dbReference>
<name>A0A6C7EAP1_ILUCY</name>
<dbReference type="SUPFAM" id="SSF56219">
    <property type="entry name" value="DNase I-like"/>
    <property type="match status" value="1"/>
</dbReference>
<organism evidence="3 4">
    <name type="scientific">Ilumatobacter coccineus (strain NBRC 103263 / KCTC 29153 / YM16-304)</name>
    <dbReference type="NCBI Taxonomy" id="1313172"/>
    <lineage>
        <taxon>Bacteria</taxon>
        <taxon>Bacillati</taxon>
        <taxon>Actinomycetota</taxon>
        <taxon>Acidimicrobiia</taxon>
        <taxon>Acidimicrobiales</taxon>
        <taxon>Ilumatobacteraceae</taxon>
        <taxon>Ilumatobacter</taxon>
    </lineage>
</organism>
<protein>
    <recommendedName>
        <fullName evidence="2">Endonuclease/exonuclease/phosphatase domain-containing protein</fullName>
    </recommendedName>
</protein>
<dbReference type="RefSeq" id="WP_015442329.1">
    <property type="nucleotide sequence ID" value="NC_020520.1"/>
</dbReference>
<dbReference type="OrthoDB" id="2340043at2"/>
<dbReference type="Gene3D" id="3.60.10.10">
    <property type="entry name" value="Endonuclease/exonuclease/phosphatase"/>
    <property type="match status" value="1"/>
</dbReference>
<feature type="transmembrane region" description="Helical" evidence="1">
    <location>
        <begin position="68"/>
        <end position="88"/>
    </location>
</feature>
<feature type="transmembrane region" description="Helical" evidence="1">
    <location>
        <begin position="12"/>
        <end position="32"/>
    </location>
</feature>
<accession>A0A6C7EAP1</accession>
<feature type="domain" description="Endonuclease/exonuclease/phosphatase" evidence="2">
    <location>
        <begin position="112"/>
        <end position="308"/>
    </location>
</feature>
<evidence type="ECO:0000256" key="1">
    <source>
        <dbReference type="SAM" id="Phobius"/>
    </source>
</evidence>
<dbReference type="GO" id="GO:0003824">
    <property type="term" value="F:catalytic activity"/>
    <property type="evidence" value="ECO:0007669"/>
    <property type="project" value="InterPro"/>
</dbReference>
<evidence type="ECO:0000313" key="3">
    <source>
        <dbReference type="EMBL" id="BAN03082.1"/>
    </source>
</evidence>
<evidence type="ECO:0000259" key="2">
    <source>
        <dbReference type="Pfam" id="PF03372"/>
    </source>
</evidence>
<evidence type="ECO:0000313" key="4">
    <source>
        <dbReference type="Proteomes" id="UP000011863"/>
    </source>
</evidence>
<keyword evidence="1" id="KW-0472">Membrane</keyword>
<sequence length="319" mass="34468">MSNGARWERIGEAVAWLVVAAVGMVMLTQTIGSDGTRLIATLQTLTPYFLPVVAAIAAIAWWRRWHGVGLTASAVGTAILLLAVPLVFPPSQPSPADGASGLRVGAVNLLYSNVRTDEVADELVTHDLDVIVFSEYTAEHQAVLLDHPIVDDFPHREDRDGLQAGGMAVWSRHPLEPDTPPGTINYSIDVVAQGPDGPIRILAVHPPTPIFNFSGWRDDLALIGDVASRGTSPTLVIGDFNASYWHPVFRRLLRRGLTDAHMANGRGWSTSWPTDEFVPPFVRLDHALTGNGLVSTDVDNFRVPGSDHTGFVVTVSPAR</sequence>
<dbReference type="InterPro" id="IPR005135">
    <property type="entry name" value="Endo/exonuclease/phosphatase"/>
</dbReference>
<feature type="transmembrane region" description="Helical" evidence="1">
    <location>
        <begin position="38"/>
        <end position="61"/>
    </location>
</feature>
<keyword evidence="4" id="KW-1185">Reference proteome</keyword>
<proteinExistence type="predicted"/>
<reference evidence="3 4" key="1">
    <citation type="journal article" date="2013" name="Int. J. Syst. Evol. Microbiol.">
        <title>Ilumatobacter nonamiense sp. nov. and Ilumatobacter coccineum sp. nov., isolated from seashore sand.</title>
        <authorList>
            <person name="Matsumoto A."/>
            <person name="Kasai H."/>
            <person name="Matsuo Y."/>
            <person name="Shizuri Y."/>
            <person name="Ichikawa N."/>
            <person name="Fujita N."/>
            <person name="Omura S."/>
            <person name="Takahashi Y."/>
        </authorList>
    </citation>
    <scope>NUCLEOTIDE SEQUENCE [LARGE SCALE GENOMIC DNA]</scope>
    <source>
        <strain evidence="4">NBRC 103263 / KCTC 29153 / YM16-304</strain>
    </source>
</reference>
<keyword evidence="1" id="KW-0812">Transmembrane</keyword>
<dbReference type="InterPro" id="IPR036691">
    <property type="entry name" value="Endo/exonu/phosph_ase_sf"/>
</dbReference>
<dbReference type="AlphaFoldDB" id="A0A6C7EAP1"/>
<gene>
    <name evidence="3" type="ORF">YM304_27680</name>
</gene>
<dbReference type="KEGG" id="aym:YM304_27680"/>